<evidence type="ECO:0000256" key="1">
    <source>
        <dbReference type="SAM" id="Phobius"/>
    </source>
</evidence>
<feature type="transmembrane region" description="Helical" evidence="1">
    <location>
        <begin position="31"/>
        <end position="51"/>
    </location>
</feature>
<dbReference type="GO" id="GO:0006508">
    <property type="term" value="P:proteolysis"/>
    <property type="evidence" value="ECO:0007669"/>
    <property type="project" value="UniProtKB-KW"/>
</dbReference>
<keyword evidence="1" id="KW-0812">Transmembrane</keyword>
<dbReference type="KEGG" id="cgk:CGERO_08075"/>
<dbReference type="Pfam" id="PF02517">
    <property type="entry name" value="Rce1-like"/>
    <property type="match status" value="1"/>
</dbReference>
<accession>A0A3G6J1U5</accession>
<keyword evidence="3" id="KW-0645">Protease</keyword>
<name>A0A3G6J1U5_9CORY</name>
<dbReference type="GO" id="GO:0080120">
    <property type="term" value="P:CAAX-box protein maturation"/>
    <property type="evidence" value="ECO:0007669"/>
    <property type="project" value="UniProtKB-ARBA"/>
</dbReference>
<evidence type="ECO:0000259" key="2">
    <source>
        <dbReference type="Pfam" id="PF02517"/>
    </source>
</evidence>
<protein>
    <submittedName>
        <fullName evidence="3">CAAX amino terminal protease self-immunity</fullName>
    </submittedName>
</protein>
<dbReference type="InterPro" id="IPR003675">
    <property type="entry name" value="Rce1/LyrA-like_dom"/>
</dbReference>
<feature type="transmembrane region" description="Helical" evidence="1">
    <location>
        <begin position="180"/>
        <end position="202"/>
    </location>
</feature>
<sequence length="204" mass="21853">MTGKNIAAHIVTMTVGASLLAVSMRLDPGSTLFYVLTICLALVWFLGSTIAEMGRRVFKLNARVLALHLLVGFGLALVFVIGAFALTQIPELRDPVRQLLRNANGDALALVAVITAVAGAGEELYFRGAFFQEFRGRRAIWLSTLAYTAVTAATGIVLLTVAAATLGAICASMRAHFDNLLGCILLHLSWSLSMLFVLPVILHV</sequence>
<dbReference type="RefSeq" id="WP_123934865.1">
    <property type="nucleotide sequence ID" value="NZ_CP033897.1"/>
</dbReference>
<dbReference type="Proteomes" id="UP000271587">
    <property type="component" value="Chromosome"/>
</dbReference>
<dbReference type="AlphaFoldDB" id="A0A3G6J1U5"/>
<dbReference type="OrthoDB" id="4407663at2"/>
<reference evidence="3 4" key="1">
    <citation type="submission" date="2018-11" db="EMBL/GenBank/DDBJ databases">
        <authorList>
            <person name="Kleinhagauer T."/>
            <person name="Glaeser S.P."/>
            <person name="Spergser J."/>
            <person name="Ruckert C."/>
            <person name="Kaempfer P."/>
            <person name="Busse H.-J."/>
        </authorList>
    </citation>
    <scope>NUCLEOTIDE SEQUENCE [LARGE SCALE GENOMIC DNA]</scope>
    <source>
        <strain evidence="3 4">W8</strain>
    </source>
</reference>
<organism evidence="3 4">
    <name type="scientific">Corynebacterium gerontici</name>
    <dbReference type="NCBI Taxonomy" id="2079234"/>
    <lineage>
        <taxon>Bacteria</taxon>
        <taxon>Bacillati</taxon>
        <taxon>Actinomycetota</taxon>
        <taxon>Actinomycetes</taxon>
        <taxon>Mycobacteriales</taxon>
        <taxon>Corynebacteriaceae</taxon>
        <taxon>Corynebacterium</taxon>
    </lineage>
</organism>
<feature type="transmembrane region" description="Helical" evidence="1">
    <location>
        <begin position="107"/>
        <end position="126"/>
    </location>
</feature>
<keyword evidence="3" id="KW-0378">Hydrolase</keyword>
<evidence type="ECO:0000313" key="3">
    <source>
        <dbReference type="EMBL" id="AZA11912.1"/>
    </source>
</evidence>
<feature type="transmembrane region" description="Helical" evidence="1">
    <location>
        <begin position="146"/>
        <end position="168"/>
    </location>
</feature>
<dbReference type="GO" id="GO:0004175">
    <property type="term" value="F:endopeptidase activity"/>
    <property type="evidence" value="ECO:0007669"/>
    <property type="project" value="UniProtKB-ARBA"/>
</dbReference>
<feature type="transmembrane region" description="Helical" evidence="1">
    <location>
        <begin position="63"/>
        <end position="86"/>
    </location>
</feature>
<proteinExistence type="predicted"/>
<keyword evidence="1" id="KW-1133">Transmembrane helix</keyword>
<dbReference type="EMBL" id="CP033897">
    <property type="protein sequence ID" value="AZA11912.1"/>
    <property type="molecule type" value="Genomic_DNA"/>
</dbReference>
<feature type="domain" description="CAAX prenyl protease 2/Lysostaphin resistance protein A-like" evidence="2">
    <location>
        <begin position="107"/>
        <end position="192"/>
    </location>
</feature>
<keyword evidence="1" id="KW-0472">Membrane</keyword>
<evidence type="ECO:0000313" key="4">
    <source>
        <dbReference type="Proteomes" id="UP000271587"/>
    </source>
</evidence>
<gene>
    <name evidence="3" type="ORF">CGERO_08075</name>
</gene>
<keyword evidence="4" id="KW-1185">Reference proteome</keyword>
<feature type="transmembrane region" description="Helical" evidence="1">
    <location>
        <begin position="6"/>
        <end position="24"/>
    </location>
</feature>